<proteinExistence type="inferred from homology"/>
<dbReference type="OrthoDB" id="2411602at2759"/>
<feature type="active site" evidence="7 9">
    <location>
        <position position="784"/>
    </location>
</feature>
<dbReference type="PRINTS" id="PR00830">
    <property type="entry name" value="ENDOLAPTASE"/>
</dbReference>
<dbReference type="InterPro" id="IPR027417">
    <property type="entry name" value="P-loop_NTPase"/>
</dbReference>
<dbReference type="PROSITE" id="PS51786">
    <property type="entry name" value="LON_PROTEOLYTIC"/>
    <property type="match status" value="1"/>
</dbReference>
<dbReference type="Gene3D" id="1.20.5.5270">
    <property type="match status" value="1"/>
</dbReference>
<evidence type="ECO:0000313" key="16">
    <source>
        <dbReference type="Proteomes" id="UP000193560"/>
    </source>
</evidence>
<evidence type="ECO:0000259" key="14">
    <source>
        <dbReference type="PROSITE" id="PS51787"/>
    </source>
</evidence>
<feature type="region of interest" description="Disordered" evidence="12">
    <location>
        <begin position="281"/>
        <end position="321"/>
    </location>
</feature>
<comment type="similarity">
    <text evidence="6 9 10">Belongs to the peptidase S16 family.</text>
</comment>
<dbReference type="NCBIfam" id="TIGR00763">
    <property type="entry name" value="lon"/>
    <property type="match status" value="1"/>
</dbReference>
<evidence type="ECO:0000256" key="1">
    <source>
        <dbReference type="ARBA" id="ARBA00022670"/>
    </source>
</evidence>
<organism evidence="15 16">
    <name type="scientific">Absidia repens</name>
    <dbReference type="NCBI Taxonomy" id="90262"/>
    <lineage>
        <taxon>Eukaryota</taxon>
        <taxon>Fungi</taxon>
        <taxon>Fungi incertae sedis</taxon>
        <taxon>Mucoromycota</taxon>
        <taxon>Mucoromycotina</taxon>
        <taxon>Mucoromycetes</taxon>
        <taxon>Mucorales</taxon>
        <taxon>Cunninghamellaceae</taxon>
        <taxon>Absidia</taxon>
    </lineage>
</organism>
<dbReference type="Pfam" id="PF22667">
    <property type="entry name" value="Lon_lid"/>
    <property type="match status" value="1"/>
</dbReference>
<evidence type="ECO:0000259" key="13">
    <source>
        <dbReference type="PROSITE" id="PS51786"/>
    </source>
</evidence>
<dbReference type="PROSITE" id="PS01046">
    <property type="entry name" value="LON_SER"/>
    <property type="match status" value="1"/>
</dbReference>
<dbReference type="Gene3D" id="1.20.58.1480">
    <property type="match status" value="1"/>
</dbReference>
<evidence type="ECO:0000256" key="4">
    <source>
        <dbReference type="ARBA" id="ARBA00022825"/>
    </source>
</evidence>
<feature type="binding site" evidence="8">
    <location>
        <begin position="434"/>
        <end position="441"/>
    </location>
    <ligand>
        <name>ATP</name>
        <dbReference type="ChEBI" id="CHEBI:30616"/>
    </ligand>
</feature>
<feature type="active site" evidence="7 9">
    <location>
        <position position="827"/>
    </location>
</feature>
<name>A0A1X2IDA4_9FUNG</name>
<dbReference type="InterPro" id="IPR003111">
    <property type="entry name" value="Lon_prtase_N"/>
</dbReference>
<evidence type="ECO:0000256" key="7">
    <source>
        <dbReference type="PIRSR" id="PIRSR001174-1"/>
    </source>
</evidence>
<dbReference type="Pfam" id="PF02190">
    <property type="entry name" value="LON_substr_bdg"/>
    <property type="match status" value="1"/>
</dbReference>
<dbReference type="InterPro" id="IPR014721">
    <property type="entry name" value="Ribsml_uS5_D2-typ_fold_subgr"/>
</dbReference>
<evidence type="ECO:0000256" key="8">
    <source>
        <dbReference type="PIRSR" id="PIRSR001174-2"/>
    </source>
</evidence>
<dbReference type="GO" id="GO:0006508">
    <property type="term" value="P:proteolysis"/>
    <property type="evidence" value="ECO:0007669"/>
    <property type="project" value="UniProtKB-KW"/>
</dbReference>
<dbReference type="InterPro" id="IPR003959">
    <property type="entry name" value="ATPase_AAA_core"/>
</dbReference>
<dbReference type="EMBL" id="MCGE01000014">
    <property type="protein sequence ID" value="ORZ14497.1"/>
    <property type="molecule type" value="Genomic_DNA"/>
</dbReference>
<dbReference type="Pfam" id="PF00004">
    <property type="entry name" value="AAA"/>
    <property type="match status" value="1"/>
</dbReference>
<keyword evidence="4 6" id="KW-0720">Serine protease</keyword>
<evidence type="ECO:0000256" key="2">
    <source>
        <dbReference type="ARBA" id="ARBA00022741"/>
    </source>
</evidence>
<keyword evidence="16" id="KW-1185">Reference proteome</keyword>
<dbReference type="AlphaFoldDB" id="A0A1X2IDA4"/>
<dbReference type="GO" id="GO:0004176">
    <property type="term" value="F:ATP-dependent peptidase activity"/>
    <property type="evidence" value="ECO:0007669"/>
    <property type="project" value="UniProtKB-UniRule"/>
</dbReference>
<evidence type="ECO:0000256" key="6">
    <source>
        <dbReference type="PIRNR" id="PIRNR001174"/>
    </source>
</evidence>
<dbReference type="InterPro" id="IPR020568">
    <property type="entry name" value="Ribosomal_Su5_D2-typ_SF"/>
</dbReference>
<dbReference type="SUPFAM" id="SSF88697">
    <property type="entry name" value="PUA domain-like"/>
    <property type="match status" value="1"/>
</dbReference>
<evidence type="ECO:0000256" key="5">
    <source>
        <dbReference type="ARBA" id="ARBA00022840"/>
    </source>
</evidence>
<dbReference type="EC" id="3.4.21.-" evidence="6 11"/>
<dbReference type="InterPro" id="IPR027065">
    <property type="entry name" value="Lon_Prtase"/>
</dbReference>
<dbReference type="FunFam" id="3.40.50.300:FF:000382">
    <property type="entry name" value="Lon protease homolog 2, peroxisomal"/>
    <property type="match status" value="1"/>
</dbReference>
<dbReference type="PIRSF" id="PIRSF001174">
    <property type="entry name" value="Lon_proteas"/>
    <property type="match status" value="1"/>
</dbReference>
<dbReference type="GO" id="GO:0005524">
    <property type="term" value="F:ATP binding"/>
    <property type="evidence" value="ECO:0007669"/>
    <property type="project" value="UniProtKB-KW"/>
</dbReference>
<dbReference type="SUPFAM" id="SSF52540">
    <property type="entry name" value="P-loop containing nucleoside triphosphate hydrolases"/>
    <property type="match status" value="1"/>
</dbReference>
<dbReference type="Gene3D" id="2.30.130.40">
    <property type="entry name" value="LON domain-like"/>
    <property type="match status" value="1"/>
</dbReference>
<dbReference type="SUPFAM" id="SSF54211">
    <property type="entry name" value="Ribosomal protein S5 domain 2-like"/>
    <property type="match status" value="1"/>
</dbReference>
<protein>
    <recommendedName>
        <fullName evidence="6 11">Lon protease homolog</fullName>
        <ecNumber evidence="6 11">3.4.21.-</ecNumber>
    </recommendedName>
</protein>
<sequence>MDDRIPTTLPLVPLYDKVLLPSIVTKVSLDGYQARSLSRKLENSNHTFILCVPLINNPLDGDFYHTGCVANVLDVDTSMPDNVVFLVQGVCRAQIQDIHSQDVEETSLMDSTVELKQTRDTNNKNDQTVWIKTIQQLGKDFINKMQMIGVASSVLVPFKKRLALLDDPSHAITDSSSSAKILDLAHFLLCMTDASFGEKLAVLSLTDCNAIVHEIQTIVTRHMQILNESKQMQQSCEEKLDKKRREFYLRQQTHVIAPSGHTDTVSLDNLSLLSCSSSSLPQKTTVPSSQYKQQQKQQQHQQQHNDNGDDDNGCLFMPTQGDDEDVVDLKNQLNNAGLPSHIQSTIKRDLARLSKIPGSAPESVLVRTYLEWIADLPWRKSLASARPAVEISVAKQQLDADHFGLDQVKRRILEYLSVLKIKKDTSSPILCFVGPPGVGKTSLSNSIAKALQRKFHRIALGGVRDEAEIRGHRRTYVGALPGSIINGLRKCGVNNPLFLLDEIDKLVQGTHQGDPASALLEVLDPAQNNAFTDHFLNVPFDLSNVLFVATANSVDTIPGPLLDRMEVIHLDGYTLDEKLDIARSYLIPKQLNAHGFTSPHNHPVSSGKNDSVVFSDQVLSHLIENYTMESGVRSLNRTVAAVCRYKCREYADHLESNHLKDSAPYDPVVRHQDISTILGMAPFGNETLADSIDTPGIVTGLAYSQSGCGGILPIEANQMPGRGMLHLTGSLGDVIKESAHIAVSWVKANAYVLKLTESQRQVLLSDMDLHLHLPNGAVPKDGPSAGVAMAVCIISLLSGKAIPRTTAMTGEITLRGQVRPVGGIKEKVLAAHRAGVNKVILPAINERDVVQDIPDKIKNDLTIVYCRTLWEVLESLFDEKLIQDSEALHCQAQYASRL</sequence>
<comment type="caution">
    <text evidence="15">The sequence shown here is derived from an EMBL/GenBank/DDBJ whole genome shotgun (WGS) entry which is preliminary data.</text>
</comment>
<evidence type="ECO:0000256" key="9">
    <source>
        <dbReference type="PROSITE-ProRule" id="PRU01122"/>
    </source>
</evidence>
<keyword evidence="2 6" id="KW-0547">Nucleotide-binding</keyword>
<keyword evidence="1 6" id="KW-0645">Protease</keyword>
<evidence type="ECO:0000256" key="12">
    <source>
        <dbReference type="SAM" id="MobiDB-lite"/>
    </source>
</evidence>
<dbReference type="Proteomes" id="UP000193560">
    <property type="component" value="Unassembled WGS sequence"/>
</dbReference>
<dbReference type="Gene3D" id="1.10.8.60">
    <property type="match status" value="1"/>
</dbReference>
<dbReference type="CDD" id="cd19500">
    <property type="entry name" value="RecA-like_Lon"/>
    <property type="match status" value="1"/>
</dbReference>
<dbReference type="InterPro" id="IPR046336">
    <property type="entry name" value="Lon_prtase_N_sf"/>
</dbReference>
<dbReference type="InterPro" id="IPR054594">
    <property type="entry name" value="Lon_lid"/>
</dbReference>
<keyword evidence="5 6" id="KW-0067">ATP-binding</keyword>
<dbReference type="InterPro" id="IPR003593">
    <property type="entry name" value="AAA+_ATPase"/>
</dbReference>
<dbReference type="FunFam" id="3.30.230.10:FF:000019">
    <property type="entry name" value="Lon protease homolog 2, peroxisomal"/>
    <property type="match status" value="1"/>
</dbReference>
<dbReference type="Pfam" id="PF05362">
    <property type="entry name" value="Lon_C"/>
    <property type="match status" value="1"/>
</dbReference>
<accession>A0A1X2IDA4</accession>
<feature type="compositionally biased region" description="Low complexity" evidence="12">
    <location>
        <begin position="290"/>
        <end position="304"/>
    </location>
</feature>
<evidence type="ECO:0000313" key="15">
    <source>
        <dbReference type="EMBL" id="ORZ14497.1"/>
    </source>
</evidence>
<feature type="domain" description="Lon proteolytic" evidence="13">
    <location>
        <begin position="692"/>
        <end position="879"/>
    </location>
</feature>
<dbReference type="PROSITE" id="PS51787">
    <property type="entry name" value="LON_N"/>
    <property type="match status" value="1"/>
</dbReference>
<dbReference type="SMART" id="SM00382">
    <property type="entry name" value="AAA"/>
    <property type="match status" value="1"/>
</dbReference>
<dbReference type="InterPro" id="IPR008268">
    <property type="entry name" value="Peptidase_S16_AS"/>
</dbReference>
<dbReference type="PANTHER" id="PTHR10046">
    <property type="entry name" value="ATP DEPENDENT LON PROTEASE FAMILY MEMBER"/>
    <property type="match status" value="1"/>
</dbReference>
<feature type="domain" description="Lon N-terminal" evidence="14">
    <location>
        <begin position="9"/>
        <end position="223"/>
    </location>
</feature>
<dbReference type="Gene3D" id="3.30.230.10">
    <property type="match status" value="1"/>
</dbReference>
<dbReference type="GO" id="GO:0004252">
    <property type="term" value="F:serine-type endopeptidase activity"/>
    <property type="evidence" value="ECO:0007669"/>
    <property type="project" value="UniProtKB-UniRule"/>
</dbReference>
<reference evidence="15 16" key="1">
    <citation type="submission" date="2016-07" db="EMBL/GenBank/DDBJ databases">
        <title>Pervasive Adenine N6-methylation of Active Genes in Fungi.</title>
        <authorList>
            <consortium name="DOE Joint Genome Institute"/>
            <person name="Mondo S.J."/>
            <person name="Dannebaum R.O."/>
            <person name="Kuo R.C."/>
            <person name="Labutti K."/>
            <person name="Haridas S."/>
            <person name="Kuo A."/>
            <person name="Salamov A."/>
            <person name="Ahrendt S.R."/>
            <person name="Lipzen A."/>
            <person name="Sullivan W."/>
            <person name="Andreopoulos W.B."/>
            <person name="Clum A."/>
            <person name="Lindquist E."/>
            <person name="Daum C."/>
            <person name="Ramamoorthy G.K."/>
            <person name="Gryganskyi A."/>
            <person name="Culley D."/>
            <person name="Magnuson J.K."/>
            <person name="James T.Y."/>
            <person name="O'Malley M.A."/>
            <person name="Stajich J.E."/>
            <person name="Spatafora J.W."/>
            <person name="Visel A."/>
            <person name="Grigoriev I.V."/>
        </authorList>
    </citation>
    <scope>NUCLEOTIDE SEQUENCE [LARGE SCALE GENOMIC DNA]</scope>
    <source>
        <strain evidence="15 16">NRRL 1336</strain>
    </source>
</reference>
<evidence type="ECO:0000256" key="11">
    <source>
        <dbReference type="RuleBase" id="RU000592"/>
    </source>
</evidence>
<dbReference type="Gene3D" id="3.40.50.300">
    <property type="entry name" value="P-loop containing nucleotide triphosphate hydrolases"/>
    <property type="match status" value="1"/>
</dbReference>
<dbReference type="GO" id="GO:0030163">
    <property type="term" value="P:protein catabolic process"/>
    <property type="evidence" value="ECO:0007669"/>
    <property type="project" value="InterPro"/>
</dbReference>
<dbReference type="InterPro" id="IPR015947">
    <property type="entry name" value="PUA-like_sf"/>
</dbReference>
<dbReference type="GO" id="GO:0016887">
    <property type="term" value="F:ATP hydrolysis activity"/>
    <property type="evidence" value="ECO:0007669"/>
    <property type="project" value="InterPro"/>
</dbReference>
<gene>
    <name evidence="15" type="ORF">BCR42DRAFT_417031</name>
</gene>
<dbReference type="SMART" id="SM00464">
    <property type="entry name" value="LON"/>
    <property type="match status" value="1"/>
</dbReference>
<dbReference type="InterPro" id="IPR004815">
    <property type="entry name" value="Lon_bac/euk-typ"/>
</dbReference>
<evidence type="ECO:0000256" key="3">
    <source>
        <dbReference type="ARBA" id="ARBA00022801"/>
    </source>
</evidence>
<dbReference type="InterPro" id="IPR008269">
    <property type="entry name" value="Lon_proteolytic"/>
</dbReference>
<keyword evidence="3 6" id="KW-0378">Hydrolase</keyword>
<dbReference type="STRING" id="90262.A0A1X2IDA4"/>
<evidence type="ECO:0000256" key="10">
    <source>
        <dbReference type="RuleBase" id="RU000591"/>
    </source>
</evidence>